<dbReference type="Proteomes" id="UP000243819">
    <property type="component" value="Unassembled WGS sequence"/>
</dbReference>
<feature type="transmembrane region" description="Helical" evidence="6">
    <location>
        <begin position="40"/>
        <end position="59"/>
    </location>
</feature>
<keyword evidence="3 6" id="KW-0812">Transmembrane</keyword>
<feature type="transmembrane region" description="Helical" evidence="6">
    <location>
        <begin position="265"/>
        <end position="285"/>
    </location>
</feature>
<evidence type="ECO:0000313" key="7">
    <source>
        <dbReference type="EMBL" id="SES70857.1"/>
    </source>
</evidence>
<feature type="transmembrane region" description="Helical" evidence="6">
    <location>
        <begin position="128"/>
        <end position="147"/>
    </location>
</feature>
<feature type="transmembrane region" description="Helical" evidence="6">
    <location>
        <begin position="15"/>
        <end position="34"/>
    </location>
</feature>
<feature type="transmembrane region" description="Helical" evidence="6">
    <location>
        <begin position="185"/>
        <end position="210"/>
    </location>
</feature>
<dbReference type="EMBL" id="FOIF01000004">
    <property type="protein sequence ID" value="SES70857.1"/>
    <property type="molecule type" value="Genomic_DNA"/>
</dbReference>
<protein>
    <submittedName>
        <fullName evidence="7">Simple sugar transport system permease protein</fullName>
    </submittedName>
</protein>
<dbReference type="GO" id="GO:0022857">
    <property type="term" value="F:transmembrane transporter activity"/>
    <property type="evidence" value="ECO:0007669"/>
    <property type="project" value="InterPro"/>
</dbReference>
<evidence type="ECO:0000256" key="6">
    <source>
        <dbReference type="SAM" id="Phobius"/>
    </source>
</evidence>
<evidence type="ECO:0000256" key="1">
    <source>
        <dbReference type="ARBA" id="ARBA00004651"/>
    </source>
</evidence>
<dbReference type="STRING" id="1120990.SAMN03080614_100443"/>
<evidence type="ECO:0000256" key="4">
    <source>
        <dbReference type="ARBA" id="ARBA00022989"/>
    </source>
</evidence>
<keyword evidence="4 6" id="KW-1133">Transmembrane helix</keyword>
<evidence type="ECO:0000256" key="3">
    <source>
        <dbReference type="ARBA" id="ARBA00022692"/>
    </source>
</evidence>
<feature type="transmembrane region" description="Helical" evidence="6">
    <location>
        <begin position="239"/>
        <end position="259"/>
    </location>
</feature>
<dbReference type="Pfam" id="PF02653">
    <property type="entry name" value="BPD_transp_2"/>
    <property type="match status" value="1"/>
</dbReference>
<evidence type="ECO:0000256" key="5">
    <source>
        <dbReference type="ARBA" id="ARBA00023136"/>
    </source>
</evidence>
<reference evidence="8" key="1">
    <citation type="submission" date="2016-10" db="EMBL/GenBank/DDBJ databases">
        <authorList>
            <person name="Varghese N."/>
            <person name="Submissions S."/>
        </authorList>
    </citation>
    <scope>NUCLEOTIDE SEQUENCE [LARGE SCALE GENOMIC DNA]</scope>
    <source>
        <strain evidence="8">DSM 13577</strain>
    </source>
</reference>
<dbReference type="PANTHER" id="PTHR32196:SF15">
    <property type="entry name" value="SUGAR ABC TRANSPORTER PERMEASE PROTEIN"/>
    <property type="match status" value="1"/>
</dbReference>
<sequence length="348" mass="37321">MDKGKLQKVIEQVGWPRLIIGAFLLSLIITGYILKLQMTQIIGSMLVRTGMNGILVLAMIPSIRVGAGPNFGLPLGIICGLLGAVISIELGFVGFMGFILAILISLPLSIFSGYLYGLLLNKVKGQEMLVGTYLGFSVVSGICMFWARAPFTSPLMIWPYGGVGLRVTISIQDIFDKVLNDFLKFSLFGVTIPTGLLLTFALFCIAMGLFHKTKTGIAMKVVGSNPAFAKACGLNVDRYRILGIILSTVLGAVGILVYAQSFGFLQLYLAPLFMAFPVVASILIGGATLKKGTITQCIVGTFLFQSLLVIALPIANELITGNLSEVTRIIIMNGIILYALTRKSGGEH</sequence>
<keyword evidence="8" id="KW-1185">Reference proteome</keyword>
<dbReference type="RefSeq" id="WP_091348683.1">
    <property type="nucleotide sequence ID" value="NZ_FOIF01000004.1"/>
</dbReference>
<proteinExistence type="predicted"/>
<keyword evidence="2" id="KW-1003">Cell membrane</keyword>
<gene>
    <name evidence="7" type="ORF">SAMN03080614_100443</name>
</gene>
<dbReference type="GO" id="GO:0005886">
    <property type="term" value="C:plasma membrane"/>
    <property type="evidence" value="ECO:0007669"/>
    <property type="project" value="UniProtKB-SubCell"/>
</dbReference>
<keyword evidence="5 6" id="KW-0472">Membrane</keyword>
<dbReference type="PANTHER" id="PTHR32196">
    <property type="entry name" value="ABC TRANSPORTER PERMEASE PROTEIN YPHD-RELATED-RELATED"/>
    <property type="match status" value="1"/>
</dbReference>
<accession>A0A1H9YP07</accession>
<dbReference type="InterPro" id="IPR001851">
    <property type="entry name" value="ABC_transp_permease"/>
</dbReference>
<keyword evidence="7" id="KW-0813">Transport</keyword>
<organism evidence="7 8">
    <name type="scientific">Anaerobranca gottschalkii DSM 13577</name>
    <dbReference type="NCBI Taxonomy" id="1120990"/>
    <lineage>
        <taxon>Bacteria</taxon>
        <taxon>Bacillati</taxon>
        <taxon>Bacillota</taxon>
        <taxon>Clostridia</taxon>
        <taxon>Eubacteriales</taxon>
        <taxon>Proteinivoracaceae</taxon>
        <taxon>Anaerobranca</taxon>
    </lineage>
</organism>
<feature type="transmembrane region" description="Helical" evidence="6">
    <location>
        <begin position="71"/>
        <end position="88"/>
    </location>
</feature>
<feature type="transmembrane region" description="Helical" evidence="6">
    <location>
        <begin position="94"/>
        <end position="116"/>
    </location>
</feature>
<keyword evidence="7" id="KW-0762">Sugar transport</keyword>
<dbReference type="AlphaFoldDB" id="A0A1H9YP07"/>
<name>A0A1H9YP07_9FIRM</name>
<comment type="subcellular location">
    <subcellularLocation>
        <location evidence="1">Cell membrane</location>
        <topology evidence="1">Multi-pass membrane protein</topology>
    </subcellularLocation>
</comment>
<dbReference type="OrthoDB" id="5499919at2"/>
<evidence type="ECO:0000256" key="2">
    <source>
        <dbReference type="ARBA" id="ARBA00022475"/>
    </source>
</evidence>
<evidence type="ECO:0000313" key="8">
    <source>
        <dbReference type="Proteomes" id="UP000243819"/>
    </source>
</evidence>